<dbReference type="Proteomes" id="UP001195483">
    <property type="component" value="Unassembled WGS sequence"/>
</dbReference>
<feature type="transmembrane region" description="Helical" evidence="1">
    <location>
        <begin position="118"/>
        <end position="136"/>
    </location>
</feature>
<comment type="caution">
    <text evidence="2">The sequence shown here is derived from an EMBL/GenBank/DDBJ whole genome shotgun (WGS) entry which is preliminary data.</text>
</comment>
<evidence type="ECO:0000256" key="1">
    <source>
        <dbReference type="SAM" id="Phobius"/>
    </source>
</evidence>
<feature type="transmembrane region" description="Helical" evidence="1">
    <location>
        <begin position="38"/>
        <end position="56"/>
    </location>
</feature>
<feature type="transmembrane region" description="Helical" evidence="1">
    <location>
        <begin position="142"/>
        <end position="161"/>
    </location>
</feature>
<keyword evidence="1" id="KW-1133">Transmembrane helix</keyword>
<name>A0AAE0T1L7_9BIVA</name>
<accession>A0AAE0T1L7</accession>
<keyword evidence="1" id="KW-0812">Transmembrane</keyword>
<gene>
    <name evidence="2" type="ORF">CHS0354_016106</name>
</gene>
<keyword evidence="3" id="KW-1185">Reference proteome</keyword>
<dbReference type="AlphaFoldDB" id="A0AAE0T1L7"/>
<reference evidence="2" key="1">
    <citation type="journal article" date="2021" name="Genome Biol. Evol.">
        <title>A High-Quality Reference Genome for a Parasitic Bivalve with Doubly Uniparental Inheritance (Bivalvia: Unionida).</title>
        <authorList>
            <person name="Smith C.H."/>
        </authorList>
    </citation>
    <scope>NUCLEOTIDE SEQUENCE</scope>
    <source>
        <strain evidence="2">CHS0354</strain>
    </source>
</reference>
<evidence type="ECO:0000313" key="2">
    <source>
        <dbReference type="EMBL" id="KAK3601744.1"/>
    </source>
</evidence>
<proteinExistence type="predicted"/>
<protein>
    <submittedName>
        <fullName evidence="2">Uncharacterized protein</fullName>
    </submittedName>
</protein>
<reference evidence="2" key="3">
    <citation type="submission" date="2023-05" db="EMBL/GenBank/DDBJ databases">
        <authorList>
            <person name="Smith C.H."/>
        </authorList>
    </citation>
    <scope>NUCLEOTIDE SEQUENCE</scope>
    <source>
        <strain evidence="2">CHS0354</strain>
        <tissue evidence="2">Mantle</tissue>
    </source>
</reference>
<dbReference type="Pfam" id="PF08560">
    <property type="entry name" value="DUF1757"/>
    <property type="match status" value="1"/>
</dbReference>
<reference evidence="2" key="2">
    <citation type="journal article" date="2021" name="Genome Biol. Evol.">
        <title>Developing a high-quality reference genome for a parasitic bivalve with doubly uniparental inheritance (Bivalvia: Unionida).</title>
        <authorList>
            <person name="Smith C.H."/>
        </authorList>
    </citation>
    <scope>NUCLEOTIDE SEQUENCE</scope>
    <source>
        <strain evidence="2">CHS0354</strain>
        <tissue evidence="2">Mantle</tissue>
    </source>
</reference>
<organism evidence="2 3">
    <name type="scientific">Potamilus streckersoni</name>
    <dbReference type="NCBI Taxonomy" id="2493646"/>
    <lineage>
        <taxon>Eukaryota</taxon>
        <taxon>Metazoa</taxon>
        <taxon>Spiralia</taxon>
        <taxon>Lophotrochozoa</taxon>
        <taxon>Mollusca</taxon>
        <taxon>Bivalvia</taxon>
        <taxon>Autobranchia</taxon>
        <taxon>Heteroconchia</taxon>
        <taxon>Palaeoheterodonta</taxon>
        <taxon>Unionida</taxon>
        <taxon>Unionoidea</taxon>
        <taxon>Unionidae</taxon>
        <taxon>Ambleminae</taxon>
        <taxon>Lampsilini</taxon>
        <taxon>Potamilus</taxon>
    </lineage>
</organism>
<keyword evidence="1" id="KW-0472">Membrane</keyword>
<dbReference type="PANTHER" id="PTHR38636:SF1">
    <property type="entry name" value="CHLORIDE CHANNEL PROTEIN CLC-D"/>
    <property type="match status" value="1"/>
</dbReference>
<dbReference type="EMBL" id="JAEAOA010001004">
    <property type="protein sequence ID" value="KAK3601744.1"/>
    <property type="molecule type" value="Genomic_DNA"/>
</dbReference>
<dbReference type="PANTHER" id="PTHR38636">
    <property type="entry name" value="PROTEIN CBG20488"/>
    <property type="match status" value="1"/>
</dbReference>
<evidence type="ECO:0000313" key="3">
    <source>
        <dbReference type="Proteomes" id="UP001195483"/>
    </source>
</evidence>
<sequence length="162" mass="17576">MSAPWFKNYVGVKLSDDQMRDISHPNLELAAHVTMKTVQTFGIIGTMFVGPMIAVARKDTRNWSGVQEKTKQAGQVGLVLGLLAGPLMTYAKMRSVSDPDGAYDRCYRIRYNRTQVRVDRASILGFVGGAGIAYYMAGDAMFGGLVGMSGGIIITSVLNSIF</sequence>
<dbReference type="InterPro" id="IPR013869">
    <property type="entry name" value="DUF1757"/>
</dbReference>